<dbReference type="SUPFAM" id="SSF53187">
    <property type="entry name" value="Zn-dependent exopeptidases"/>
    <property type="match status" value="1"/>
</dbReference>
<dbReference type="PANTHER" id="PTHR43808:SF9">
    <property type="entry name" value="BLL0789 PROTEIN"/>
    <property type="match status" value="1"/>
</dbReference>
<feature type="active site" evidence="3">
    <location>
        <position position="78"/>
    </location>
</feature>
<proteinExistence type="predicted"/>
<dbReference type="InterPro" id="IPR011650">
    <property type="entry name" value="Peptidase_M20_dimer"/>
</dbReference>
<dbReference type="RefSeq" id="WP_042457679.1">
    <property type="nucleotide sequence ID" value="NZ_BBPN01000048.1"/>
</dbReference>
<dbReference type="Proteomes" id="UP000183015">
    <property type="component" value="Unassembled WGS sequence"/>
</dbReference>
<keyword evidence="5" id="KW-0645">Protease</keyword>
<dbReference type="Gene3D" id="3.30.70.360">
    <property type="match status" value="1"/>
</dbReference>
<reference evidence="6" key="1">
    <citation type="submission" date="2016-10" db="EMBL/GenBank/DDBJ databases">
        <authorList>
            <person name="Varghese N."/>
        </authorList>
    </citation>
    <scope>NUCLEOTIDE SEQUENCE [LARGE SCALE GENOMIC DNA]</scope>
    <source>
        <strain evidence="6">DSM 45096 / BCRC 16803 / CGMCC 4.1857 / CIP 109030 / JCM 12277 / KCTC 19219 / NBRC 100920 / 33214</strain>
    </source>
</reference>
<dbReference type="InterPro" id="IPR002933">
    <property type="entry name" value="Peptidase_M20"/>
</dbReference>
<keyword evidence="1" id="KW-0479">Metal-binding</keyword>
<dbReference type="STRING" id="235985.SAMN05414137_12336"/>
<dbReference type="InterPro" id="IPR036264">
    <property type="entry name" value="Bact_exopeptidase_dim_dom"/>
</dbReference>
<feature type="domain" description="Peptidase M20 dimerisation" evidence="4">
    <location>
        <begin position="171"/>
        <end position="269"/>
    </location>
</feature>
<keyword evidence="2" id="KW-0378">Hydrolase</keyword>
<sequence length="375" mass="38917">MTSVAPDLHAILADLEQLVAAESFSADHQAVAASARTMAAVGTRLLGEEPELLVVDGVTHVRWTFGTTRRVLLLGHHDTVWPIGSLATHPWRVHDGIATGPGIFDMKAGLVQLLHAVASLTERQRDGITIVVTGDEKAGGATSRALIEEAARGCRATFVLEASAADGALKTARKGVSWYEIVIGGRAAHAGLESDKGVNAAVEAAHQILALVGLPDWVSALTGNEVTTVTPTLVTAGTTGNTVPDAARISVDVRVPTRAAQHRIDELIRRLQPVHPGATVTVTGGPNWPPLEPAHSAALFDGAEQRASLLGLGPLWSVSVGGASGGNFTAGVGCLTLDGLGAVGGGAHADHEHIVIRHLPDRTRLLAALITETNR</sequence>
<dbReference type="PANTHER" id="PTHR43808">
    <property type="entry name" value="ACETYLORNITHINE DEACETYLASE"/>
    <property type="match status" value="1"/>
</dbReference>
<accession>A0A1H7XAP8</accession>
<gene>
    <name evidence="5" type="ORF">SAMN05414137_12336</name>
</gene>
<keyword evidence="5" id="KW-0121">Carboxypeptidase</keyword>
<feature type="active site" description="Proton acceptor" evidence="3">
    <location>
        <position position="136"/>
    </location>
</feature>
<dbReference type="PIRSF" id="PIRSF037238">
    <property type="entry name" value="Carboxypeptidase_G2"/>
    <property type="match status" value="1"/>
</dbReference>
<name>A0A1H7XAP8_STRJI</name>
<keyword evidence="6" id="KW-1185">Reference proteome</keyword>
<evidence type="ECO:0000256" key="2">
    <source>
        <dbReference type="ARBA" id="ARBA00022801"/>
    </source>
</evidence>
<dbReference type="Gene3D" id="3.40.630.10">
    <property type="entry name" value="Zn peptidases"/>
    <property type="match status" value="1"/>
</dbReference>
<dbReference type="OrthoDB" id="9783294at2"/>
<protein>
    <submittedName>
        <fullName evidence="5">Glutamate carboxypeptidase</fullName>
    </submittedName>
</protein>
<evidence type="ECO:0000256" key="3">
    <source>
        <dbReference type="PIRSR" id="PIRSR037238-1"/>
    </source>
</evidence>
<dbReference type="InterPro" id="IPR050072">
    <property type="entry name" value="Peptidase_M20A"/>
</dbReference>
<evidence type="ECO:0000313" key="5">
    <source>
        <dbReference type="EMBL" id="SEM30109.1"/>
    </source>
</evidence>
<dbReference type="Pfam" id="PF07687">
    <property type="entry name" value="M20_dimer"/>
    <property type="match status" value="1"/>
</dbReference>
<evidence type="ECO:0000256" key="1">
    <source>
        <dbReference type="ARBA" id="ARBA00022723"/>
    </source>
</evidence>
<evidence type="ECO:0000259" key="4">
    <source>
        <dbReference type="Pfam" id="PF07687"/>
    </source>
</evidence>
<dbReference type="InterPro" id="IPR017150">
    <property type="entry name" value="Pept_M20_glutamate_carboxypep"/>
</dbReference>
<dbReference type="EMBL" id="FOAZ01000023">
    <property type="protein sequence ID" value="SEM30109.1"/>
    <property type="molecule type" value="Genomic_DNA"/>
</dbReference>
<dbReference type="AlphaFoldDB" id="A0A1H7XAP8"/>
<dbReference type="eggNOG" id="COG0624">
    <property type="taxonomic scope" value="Bacteria"/>
</dbReference>
<dbReference type="GO" id="GO:0004180">
    <property type="term" value="F:carboxypeptidase activity"/>
    <property type="evidence" value="ECO:0007669"/>
    <property type="project" value="UniProtKB-KW"/>
</dbReference>
<dbReference type="Pfam" id="PF01546">
    <property type="entry name" value="Peptidase_M20"/>
    <property type="match status" value="1"/>
</dbReference>
<dbReference type="GO" id="GO:0046872">
    <property type="term" value="F:metal ion binding"/>
    <property type="evidence" value="ECO:0007669"/>
    <property type="project" value="UniProtKB-KW"/>
</dbReference>
<evidence type="ECO:0000313" key="6">
    <source>
        <dbReference type="Proteomes" id="UP000183015"/>
    </source>
</evidence>
<organism evidence="5 6">
    <name type="scientific">Streptacidiphilus jiangxiensis</name>
    <dbReference type="NCBI Taxonomy" id="235985"/>
    <lineage>
        <taxon>Bacteria</taxon>
        <taxon>Bacillati</taxon>
        <taxon>Actinomycetota</taxon>
        <taxon>Actinomycetes</taxon>
        <taxon>Kitasatosporales</taxon>
        <taxon>Streptomycetaceae</taxon>
        <taxon>Streptacidiphilus</taxon>
    </lineage>
</organism>
<dbReference type="SUPFAM" id="SSF55031">
    <property type="entry name" value="Bacterial exopeptidase dimerisation domain"/>
    <property type="match status" value="1"/>
</dbReference>